<feature type="compositionally biased region" description="Basic and acidic residues" evidence="1">
    <location>
        <begin position="289"/>
        <end position="320"/>
    </location>
</feature>
<feature type="compositionally biased region" description="Acidic residues" evidence="1">
    <location>
        <begin position="124"/>
        <end position="165"/>
    </location>
</feature>
<organism evidence="3 4">
    <name type="scientific">Penicillium roqueforti (strain FM164)</name>
    <dbReference type="NCBI Taxonomy" id="1365484"/>
    <lineage>
        <taxon>Eukaryota</taxon>
        <taxon>Fungi</taxon>
        <taxon>Dikarya</taxon>
        <taxon>Ascomycota</taxon>
        <taxon>Pezizomycotina</taxon>
        <taxon>Eurotiomycetes</taxon>
        <taxon>Eurotiomycetidae</taxon>
        <taxon>Eurotiales</taxon>
        <taxon>Aspergillaceae</taxon>
        <taxon>Penicillium</taxon>
    </lineage>
</organism>
<dbReference type="PANTHER" id="PTHR21561:SF12">
    <property type="entry name" value="INO80 COMPLEX SUBUNIT B"/>
    <property type="match status" value="1"/>
</dbReference>
<feature type="compositionally biased region" description="Basic residues" evidence="1">
    <location>
        <begin position="324"/>
        <end position="335"/>
    </location>
</feature>
<evidence type="ECO:0000313" key="3">
    <source>
        <dbReference type="EMBL" id="CDM35355.1"/>
    </source>
</evidence>
<protein>
    <submittedName>
        <fullName evidence="3">PAPA-1-like conserved region</fullName>
    </submittedName>
</protein>
<name>W6QG24_PENRF</name>
<dbReference type="InterPro" id="IPR006880">
    <property type="entry name" value="INO80B_C"/>
</dbReference>
<dbReference type="GO" id="GO:0031011">
    <property type="term" value="C:Ino80 complex"/>
    <property type="evidence" value="ECO:0007669"/>
    <property type="project" value="InterPro"/>
</dbReference>
<dbReference type="OMA" id="VHARWAD"/>
<dbReference type="AlphaFoldDB" id="W6QG24"/>
<evidence type="ECO:0000313" key="4">
    <source>
        <dbReference type="Proteomes" id="UP000030686"/>
    </source>
</evidence>
<feature type="region of interest" description="Disordered" evidence="1">
    <location>
        <begin position="380"/>
        <end position="401"/>
    </location>
</feature>
<gene>
    <name evidence="3" type="ORF">PROQFM164_S04g000236</name>
</gene>
<dbReference type="Pfam" id="PF04795">
    <property type="entry name" value="PAPA-1"/>
    <property type="match status" value="1"/>
</dbReference>
<evidence type="ECO:0000259" key="2">
    <source>
        <dbReference type="SMART" id="SM01406"/>
    </source>
</evidence>
<evidence type="ECO:0000256" key="1">
    <source>
        <dbReference type="SAM" id="MobiDB-lite"/>
    </source>
</evidence>
<dbReference type="SMART" id="SM01406">
    <property type="entry name" value="PAPA-1"/>
    <property type="match status" value="1"/>
</dbReference>
<dbReference type="OrthoDB" id="2021186at2759"/>
<dbReference type="EMBL" id="HG792018">
    <property type="protein sequence ID" value="CDM35355.1"/>
    <property type="molecule type" value="Genomic_DNA"/>
</dbReference>
<dbReference type="GO" id="GO:0006338">
    <property type="term" value="P:chromatin remodeling"/>
    <property type="evidence" value="ECO:0007669"/>
    <property type="project" value="InterPro"/>
</dbReference>
<dbReference type="STRING" id="1365484.W6QG24"/>
<feature type="region of interest" description="Disordered" evidence="1">
    <location>
        <begin position="82"/>
        <end position="357"/>
    </location>
</feature>
<proteinExistence type="predicted"/>
<keyword evidence="4" id="KW-1185">Reference proteome</keyword>
<feature type="domain" description="INO80 complex subunit B-like conserved region" evidence="2">
    <location>
        <begin position="293"/>
        <end position="378"/>
    </location>
</feature>
<sequence length="401" mass="44415">MASVYTRYRPAEWTVQYFIRSSSVSDWTPGEFETLEKSTCESTRQTRASVSASALVSISRSSLNSGDRKRSLRLTLKMASSKLREATGAGRSAGRRSVNVFRDDPIVSGPRSSRNRKKIVEVATSDEEEIDDQEEDEVDDEDAPGDDDDDDDADADADGDIDMDDVQPQAPTRRGKITPPSRAKPPKSVEAKEIRMEEDEDEEEEEDEEEPISDTDEDAEAEGEDQDESAVPDVNVDDLDELDDDDGIEDDMDSDALAMQSGKTTKRQRGNLGNDFLQLPMEPQVKKHLTAEERQMRRAEMARRRKNLSEKRNEEEKMDTINRLLKKQAPKRRGRAAAAEAADGTPGQEGAEADKADPTMARWISGSNGCKVAVPEEWLGTPTGRVFGAPTVPAGKMVEEV</sequence>
<feature type="compositionally biased region" description="Acidic residues" evidence="1">
    <location>
        <begin position="196"/>
        <end position="254"/>
    </location>
</feature>
<dbReference type="PANTHER" id="PTHR21561">
    <property type="entry name" value="INO80 COMPLEX SUBUNIT B"/>
    <property type="match status" value="1"/>
</dbReference>
<dbReference type="Proteomes" id="UP000030686">
    <property type="component" value="Unassembled WGS sequence"/>
</dbReference>
<accession>W6QG24</accession>
<reference evidence="3" key="1">
    <citation type="journal article" date="2014" name="Nat. Commun.">
        <title>Multiple recent horizontal transfers of a large genomic region in cheese making fungi.</title>
        <authorList>
            <person name="Cheeseman K."/>
            <person name="Ropars J."/>
            <person name="Renault P."/>
            <person name="Dupont J."/>
            <person name="Gouzy J."/>
            <person name="Branca A."/>
            <person name="Abraham A.L."/>
            <person name="Ceppi M."/>
            <person name="Conseiller E."/>
            <person name="Debuchy R."/>
            <person name="Malagnac F."/>
            <person name="Goarin A."/>
            <person name="Silar P."/>
            <person name="Lacoste S."/>
            <person name="Sallet E."/>
            <person name="Bensimon A."/>
            <person name="Giraud T."/>
            <person name="Brygoo Y."/>
        </authorList>
    </citation>
    <scope>NUCLEOTIDE SEQUENCE [LARGE SCALE GENOMIC DNA]</scope>
    <source>
        <strain evidence="3">FM164</strain>
    </source>
</reference>
<dbReference type="InterPro" id="IPR029523">
    <property type="entry name" value="INO80B/Ies2"/>
</dbReference>